<dbReference type="EMBL" id="SLUO01000004">
    <property type="protein sequence ID" value="TCL59479.1"/>
    <property type="molecule type" value="Genomic_DNA"/>
</dbReference>
<proteinExistence type="predicted"/>
<dbReference type="OrthoDB" id="9796740at2"/>
<dbReference type="RefSeq" id="WP_051869779.1">
    <property type="nucleotide sequence ID" value="NZ_JPNB01000002.1"/>
</dbReference>
<protein>
    <submittedName>
        <fullName evidence="1">Rod binding protein</fullName>
    </submittedName>
</protein>
<keyword evidence="2" id="KW-1185">Reference proteome</keyword>
<dbReference type="STRING" id="1469948.GCA_000732725_03645"/>
<dbReference type="Proteomes" id="UP000295718">
    <property type="component" value="Unassembled WGS sequence"/>
</dbReference>
<evidence type="ECO:0000313" key="2">
    <source>
        <dbReference type="Proteomes" id="UP000295718"/>
    </source>
</evidence>
<reference evidence="1 2" key="1">
    <citation type="submission" date="2019-03" db="EMBL/GenBank/DDBJ databases">
        <title>Genomic Encyclopedia of Type Strains, Phase IV (KMG-IV): sequencing the most valuable type-strain genomes for metagenomic binning, comparative biology and taxonomic classification.</title>
        <authorList>
            <person name="Goeker M."/>
        </authorList>
    </citation>
    <scope>NUCLEOTIDE SEQUENCE [LARGE SCALE GENOMIC DNA]</scope>
    <source>
        <strain evidence="1 2">DSM 100556</strain>
    </source>
</reference>
<sequence>MDIGSGVSSAYTSYLSSQASSKLDTHIKTKDYSQSSDEELLSACKEFESYFLEQIFKEMQKTVDVFKDEDSTPNDSLVGYFKDSTLQELASTSTEKEGLGLAQTLFEQMKRNYGL</sequence>
<dbReference type="AlphaFoldDB" id="A0A4R1R294"/>
<accession>A0A4R1R294</accession>
<gene>
    <name evidence="1" type="ORF">EDD76_104216</name>
</gene>
<comment type="caution">
    <text evidence="1">The sequence shown here is derived from an EMBL/GenBank/DDBJ whole genome shotgun (WGS) entry which is preliminary data.</text>
</comment>
<evidence type="ECO:0000313" key="1">
    <source>
        <dbReference type="EMBL" id="TCL59479.1"/>
    </source>
</evidence>
<name>A0A4R1R294_9FIRM</name>
<organism evidence="1 2">
    <name type="scientific">Kineothrix alysoides</name>
    <dbReference type="NCBI Taxonomy" id="1469948"/>
    <lineage>
        <taxon>Bacteria</taxon>
        <taxon>Bacillati</taxon>
        <taxon>Bacillota</taxon>
        <taxon>Clostridia</taxon>
        <taxon>Lachnospirales</taxon>
        <taxon>Lachnospiraceae</taxon>
        <taxon>Kineothrix</taxon>
    </lineage>
</organism>